<sequence length="336" mass="35887">MLSVLRFNFAVPGLDRGALAAAYQAGIEMASYADEAGIPMVSLEEHHGADNGWSPAPLVNAGLILGATKRVHVIVQALLVPLSDPLRLAEQLAVLDLAGRGRITAVAGLGYRPVEYADAGLDWSRRGALMDESLTAMLAAWTGEPFEYRGRTVRVTPPPASPPAQLLWVGGSAKVSARRAARLGLPLCPANNLPELEAYYYEQCTQQGTSGFVVMPPAETAFVHVAEDPDKAWAELGEHFLAEATLYSSWQPEGQTSAAHSHATTVDELRAEGRYRILTPDECVRRGLSAGPGELGPVTVLHPLCGGMPPERGWESLRLFVEKVLPRVAAEAAPTG</sequence>
<dbReference type="Proteomes" id="UP000002484">
    <property type="component" value="Chromosome"/>
</dbReference>
<protein>
    <submittedName>
        <fullName evidence="2">Luciferase-like, subgroup</fullName>
    </submittedName>
</protein>
<name>E3ITS2_PSEI1</name>
<dbReference type="RefSeq" id="WP_013423088.1">
    <property type="nucleotide sequence ID" value="NC_014666.1"/>
</dbReference>
<dbReference type="EMBL" id="CP002299">
    <property type="protein sequence ID" value="ADP79969.1"/>
    <property type="molecule type" value="Genomic_DNA"/>
</dbReference>
<feature type="domain" description="Luciferase-like" evidence="1">
    <location>
        <begin position="20"/>
        <end position="261"/>
    </location>
</feature>
<dbReference type="GO" id="GO:0016705">
    <property type="term" value="F:oxidoreductase activity, acting on paired donors, with incorporation or reduction of molecular oxygen"/>
    <property type="evidence" value="ECO:0007669"/>
    <property type="project" value="InterPro"/>
</dbReference>
<evidence type="ECO:0000313" key="3">
    <source>
        <dbReference type="Proteomes" id="UP000002484"/>
    </source>
</evidence>
<dbReference type="PANTHER" id="PTHR30137:SF6">
    <property type="entry name" value="LUCIFERASE-LIKE MONOOXYGENASE"/>
    <property type="match status" value="1"/>
</dbReference>
<proteinExistence type="predicted"/>
<dbReference type="PANTHER" id="PTHR30137">
    <property type="entry name" value="LUCIFERASE-LIKE MONOOXYGENASE"/>
    <property type="match status" value="1"/>
</dbReference>
<keyword evidence="3" id="KW-1185">Reference proteome</keyword>
<dbReference type="eggNOG" id="COG2141">
    <property type="taxonomic scope" value="Bacteria"/>
</dbReference>
<reference evidence="2 3" key="1">
    <citation type="submission" date="2010-10" db="EMBL/GenBank/DDBJ databases">
        <title>Complete sequence of Frankia sp. EuI1c.</title>
        <authorList>
            <consortium name="US DOE Joint Genome Institute"/>
            <person name="Lucas S."/>
            <person name="Copeland A."/>
            <person name="Lapidus A."/>
            <person name="Cheng J.-F."/>
            <person name="Bruce D."/>
            <person name="Goodwin L."/>
            <person name="Pitluck S."/>
            <person name="Chertkov O."/>
            <person name="Detter J.C."/>
            <person name="Han C."/>
            <person name="Tapia R."/>
            <person name="Land M."/>
            <person name="Hauser L."/>
            <person name="Jeffries C."/>
            <person name="Kyrpides N."/>
            <person name="Ivanova N."/>
            <person name="Mikhailova N."/>
            <person name="Beauchemin N."/>
            <person name="Sen A."/>
            <person name="Sur S.A."/>
            <person name="Gtari M."/>
            <person name="Wall L."/>
            <person name="Tisa L."/>
            <person name="Woyke T."/>
        </authorList>
    </citation>
    <scope>NUCLEOTIDE SEQUENCE [LARGE SCALE GENOMIC DNA]</scope>
    <source>
        <strain evidence="3">DSM 45817 / CECT 9037 / EuI1c</strain>
    </source>
</reference>
<dbReference type="SUPFAM" id="SSF51679">
    <property type="entry name" value="Bacterial luciferase-like"/>
    <property type="match status" value="1"/>
</dbReference>
<dbReference type="KEGG" id="fri:FraEuI1c_1918"/>
<accession>E3ITS2</accession>
<dbReference type="STRING" id="298654.FraEuI1c_1918"/>
<dbReference type="OrthoDB" id="3209103at2"/>
<dbReference type="InterPro" id="IPR050766">
    <property type="entry name" value="Bact_Lucif_Oxidored"/>
</dbReference>
<dbReference type="Pfam" id="PF00296">
    <property type="entry name" value="Bac_luciferase"/>
    <property type="match status" value="1"/>
</dbReference>
<dbReference type="InterPro" id="IPR036661">
    <property type="entry name" value="Luciferase-like_sf"/>
</dbReference>
<dbReference type="InterPro" id="IPR011251">
    <property type="entry name" value="Luciferase-like_dom"/>
</dbReference>
<evidence type="ECO:0000313" key="2">
    <source>
        <dbReference type="EMBL" id="ADP79969.1"/>
    </source>
</evidence>
<organism evidence="2 3">
    <name type="scientific">Pseudofrankia inefficax (strain DSM 45817 / CECT 9037 / DDB 130130 / EuI1c)</name>
    <name type="common">Frankia inefficax</name>
    <dbReference type="NCBI Taxonomy" id="298654"/>
    <lineage>
        <taxon>Bacteria</taxon>
        <taxon>Bacillati</taxon>
        <taxon>Actinomycetota</taxon>
        <taxon>Actinomycetes</taxon>
        <taxon>Frankiales</taxon>
        <taxon>Frankiaceae</taxon>
        <taxon>Pseudofrankia</taxon>
    </lineage>
</organism>
<evidence type="ECO:0000259" key="1">
    <source>
        <dbReference type="Pfam" id="PF00296"/>
    </source>
</evidence>
<dbReference type="InParanoid" id="E3ITS2"/>
<dbReference type="AlphaFoldDB" id="E3ITS2"/>
<dbReference type="GO" id="GO:0005829">
    <property type="term" value="C:cytosol"/>
    <property type="evidence" value="ECO:0007669"/>
    <property type="project" value="TreeGrafter"/>
</dbReference>
<dbReference type="Gene3D" id="3.20.20.30">
    <property type="entry name" value="Luciferase-like domain"/>
    <property type="match status" value="1"/>
</dbReference>
<gene>
    <name evidence="2" type="ordered locus">FraEuI1c_1918</name>
</gene>
<dbReference type="HOGENOM" id="CLU_027853_3_2_11"/>